<reference evidence="1 2" key="1">
    <citation type="submission" date="2018-10" db="EMBL/GenBank/DDBJ databases">
        <title>Draft genome sequence of Aquitalea MWU14-2217 isolated from a wild cranberry bog in Provincetown, Massachusetts.</title>
        <authorList>
            <person name="Ebadzadsahrai G."/>
            <person name="Soby S."/>
        </authorList>
    </citation>
    <scope>NUCLEOTIDE SEQUENCE [LARGE SCALE GENOMIC DNA]</scope>
    <source>
        <strain evidence="1 2">MWU14-2217</strain>
    </source>
</reference>
<accession>A0A454JGM2</accession>
<sequence length="357" mass="39229">MPAIVSHAKLRDILLSFPESSMKLRPALATLPLLTALALLGGCASPLAGKPADQATRLVLRENLQHASYNFTGEMGFSTLHGSSEDDAKPQLRYTIDEVARSTKVTVSGAIDQAGKRMELIPAFRFERRNLQASVTLPLELNLQDFSLLVDPSAFDLFVPELHSEQPRFVRFQLPADIAGKIPVDAMLQALPGLVDEGYGKVAPQAFALETLDATAKELGASYQLRIAMSPQQENQVLLHVLDGLAKVVTQQAEHDGRPQDGKQAEQLLQLVRELTQSKTAEQPLSKSVSHLYANRRGQLLGVNQSVELNTPQLRGQAYIKLRYSNHGKPVFVYQPAAASIIDYDKLPKPQWLKGLE</sequence>
<evidence type="ECO:0000313" key="1">
    <source>
        <dbReference type="EMBL" id="RMC95610.1"/>
    </source>
</evidence>
<evidence type="ECO:0000313" key="2">
    <source>
        <dbReference type="Proteomes" id="UP000274139"/>
    </source>
</evidence>
<dbReference type="AlphaFoldDB" id="A0A454JGM2"/>
<name>A0A454JGM2_9NEIS</name>
<protein>
    <submittedName>
        <fullName evidence="1">Uncharacterized protein</fullName>
    </submittedName>
</protein>
<gene>
    <name evidence="1" type="ORF">EAY64_13625</name>
</gene>
<dbReference type="Proteomes" id="UP000274139">
    <property type="component" value="Unassembled WGS sequence"/>
</dbReference>
<proteinExistence type="predicted"/>
<dbReference type="EMBL" id="RFAR01000055">
    <property type="protein sequence ID" value="RMC95610.1"/>
    <property type="molecule type" value="Genomic_DNA"/>
</dbReference>
<organism evidence="1 2">
    <name type="scientific">Aquitalea palustris</name>
    <dbReference type="NCBI Taxonomy" id="2480983"/>
    <lineage>
        <taxon>Bacteria</taxon>
        <taxon>Pseudomonadati</taxon>
        <taxon>Pseudomonadota</taxon>
        <taxon>Betaproteobacteria</taxon>
        <taxon>Neisseriales</taxon>
        <taxon>Chromobacteriaceae</taxon>
        <taxon>Aquitalea</taxon>
    </lineage>
</organism>
<comment type="caution">
    <text evidence="1">The sequence shown here is derived from an EMBL/GenBank/DDBJ whole genome shotgun (WGS) entry which is preliminary data.</text>
</comment>
<keyword evidence="2" id="KW-1185">Reference proteome</keyword>